<reference evidence="2 3" key="1">
    <citation type="journal article" date="2021" name="Elife">
        <title>Chloroplast acquisition without the gene transfer in kleptoplastic sea slugs, Plakobranchus ocellatus.</title>
        <authorList>
            <person name="Maeda T."/>
            <person name="Takahashi S."/>
            <person name="Yoshida T."/>
            <person name="Shimamura S."/>
            <person name="Takaki Y."/>
            <person name="Nagai Y."/>
            <person name="Toyoda A."/>
            <person name="Suzuki Y."/>
            <person name="Arimoto A."/>
            <person name="Ishii H."/>
            <person name="Satoh N."/>
            <person name="Nishiyama T."/>
            <person name="Hasebe M."/>
            <person name="Maruyama T."/>
            <person name="Minagawa J."/>
            <person name="Obokata J."/>
            <person name="Shigenobu S."/>
        </authorList>
    </citation>
    <scope>NUCLEOTIDE SEQUENCE [LARGE SCALE GENOMIC DNA]</scope>
</reference>
<feature type="region of interest" description="Disordered" evidence="1">
    <location>
        <begin position="31"/>
        <end position="56"/>
    </location>
</feature>
<name>A0AAV4B627_9GAST</name>
<keyword evidence="3" id="KW-1185">Reference proteome</keyword>
<accession>A0AAV4B627</accession>
<protein>
    <submittedName>
        <fullName evidence="2">Uncharacterized protein</fullName>
    </submittedName>
</protein>
<evidence type="ECO:0000313" key="2">
    <source>
        <dbReference type="EMBL" id="GFO16030.1"/>
    </source>
</evidence>
<evidence type="ECO:0000256" key="1">
    <source>
        <dbReference type="SAM" id="MobiDB-lite"/>
    </source>
</evidence>
<proteinExistence type="predicted"/>
<dbReference type="Proteomes" id="UP000735302">
    <property type="component" value="Unassembled WGS sequence"/>
</dbReference>
<organism evidence="2 3">
    <name type="scientific">Plakobranchus ocellatus</name>
    <dbReference type="NCBI Taxonomy" id="259542"/>
    <lineage>
        <taxon>Eukaryota</taxon>
        <taxon>Metazoa</taxon>
        <taxon>Spiralia</taxon>
        <taxon>Lophotrochozoa</taxon>
        <taxon>Mollusca</taxon>
        <taxon>Gastropoda</taxon>
        <taxon>Heterobranchia</taxon>
        <taxon>Euthyneura</taxon>
        <taxon>Panpulmonata</taxon>
        <taxon>Sacoglossa</taxon>
        <taxon>Placobranchoidea</taxon>
        <taxon>Plakobranchidae</taxon>
        <taxon>Plakobranchus</taxon>
    </lineage>
</organism>
<gene>
    <name evidence="2" type="ORF">PoB_004253500</name>
</gene>
<dbReference type="AlphaFoldDB" id="A0AAV4B627"/>
<sequence>MGTRNETDLEVKAFAQLVFSELDQDLLRRAPQPDDQKFDKSLPVEESLQEPDLPLDDTNLTQTMDPTQIGDSTPQHLVKTIEPLILSLVLLEL</sequence>
<evidence type="ECO:0000313" key="3">
    <source>
        <dbReference type="Proteomes" id="UP000735302"/>
    </source>
</evidence>
<feature type="compositionally biased region" description="Basic and acidic residues" evidence="1">
    <location>
        <begin position="31"/>
        <end position="43"/>
    </location>
</feature>
<dbReference type="EMBL" id="BLXT01004638">
    <property type="protein sequence ID" value="GFO16030.1"/>
    <property type="molecule type" value="Genomic_DNA"/>
</dbReference>
<comment type="caution">
    <text evidence="2">The sequence shown here is derived from an EMBL/GenBank/DDBJ whole genome shotgun (WGS) entry which is preliminary data.</text>
</comment>